<feature type="non-terminal residue" evidence="4">
    <location>
        <position position="105"/>
    </location>
</feature>
<name>A0A382Q8T7_9ZZZZ</name>
<dbReference type="AlphaFoldDB" id="A0A382Q8T7"/>
<sequence>MRIFIIFSFLFILNCSVNKVSNNHGFTSLQIKFEKILINKTNKNDILNIIGPPSSISNFNKNKWFYIERMKTNQSIFKLGIKKINKNNILIVEFNNKGILKNKKI</sequence>
<keyword evidence="2" id="KW-0472">Membrane</keyword>
<feature type="domain" description="Outer membrane protein assembly factor BamE" evidence="3">
    <location>
        <begin position="35"/>
        <end position="103"/>
    </location>
</feature>
<accession>A0A382Q8T7</accession>
<evidence type="ECO:0000313" key="4">
    <source>
        <dbReference type="EMBL" id="SVC81328.1"/>
    </source>
</evidence>
<keyword evidence="1" id="KW-0732">Signal</keyword>
<dbReference type="Pfam" id="PF04355">
    <property type="entry name" value="BamE"/>
    <property type="match status" value="1"/>
</dbReference>
<organism evidence="4">
    <name type="scientific">marine metagenome</name>
    <dbReference type="NCBI Taxonomy" id="408172"/>
    <lineage>
        <taxon>unclassified sequences</taxon>
        <taxon>metagenomes</taxon>
        <taxon>ecological metagenomes</taxon>
    </lineage>
</organism>
<evidence type="ECO:0000259" key="3">
    <source>
        <dbReference type="Pfam" id="PF04355"/>
    </source>
</evidence>
<dbReference type="InterPro" id="IPR037873">
    <property type="entry name" value="BamE-like"/>
</dbReference>
<reference evidence="4" key="1">
    <citation type="submission" date="2018-05" db="EMBL/GenBank/DDBJ databases">
        <authorList>
            <person name="Lanie J.A."/>
            <person name="Ng W.-L."/>
            <person name="Kazmierczak K.M."/>
            <person name="Andrzejewski T.M."/>
            <person name="Davidsen T.M."/>
            <person name="Wayne K.J."/>
            <person name="Tettelin H."/>
            <person name="Glass J.I."/>
            <person name="Rusch D."/>
            <person name="Podicherti R."/>
            <person name="Tsui H.-C.T."/>
            <person name="Winkler M.E."/>
        </authorList>
    </citation>
    <scope>NUCLEOTIDE SEQUENCE</scope>
</reference>
<dbReference type="GO" id="GO:0019867">
    <property type="term" value="C:outer membrane"/>
    <property type="evidence" value="ECO:0007669"/>
    <property type="project" value="InterPro"/>
</dbReference>
<protein>
    <recommendedName>
        <fullName evidence="3">Outer membrane protein assembly factor BamE domain-containing protein</fullName>
    </recommendedName>
</protein>
<evidence type="ECO:0000256" key="1">
    <source>
        <dbReference type="ARBA" id="ARBA00022729"/>
    </source>
</evidence>
<gene>
    <name evidence="4" type="ORF">METZ01_LOCUS334182</name>
</gene>
<dbReference type="InterPro" id="IPR007450">
    <property type="entry name" value="BamE_dom"/>
</dbReference>
<evidence type="ECO:0000256" key="2">
    <source>
        <dbReference type="ARBA" id="ARBA00023136"/>
    </source>
</evidence>
<dbReference type="Gene3D" id="3.30.1450.10">
    <property type="match status" value="1"/>
</dbReference>
<dbReference type="EMBL" id="UINC01112408">
    <property type="protein sequence ID" value="SVC81328.1"/>
    <property type="molecule type" value="Genomic_DNA"/>
</dbReference>
<proteinExistence type="predicted"/>